<dbReference type="STRING" id="2754.EH55_00635"/>
<keyword evidence="5" id="KW-0408">Iron</keyword>
<dbReference type="AlphaFoldDB" id="A0A073ISQ4"/>
<dbReference type="InterPro" id="IPR006638">
    <property type="entry name" value="Elp3/MiaA/NifB-like_rSAM"/>
</dbReference>
<accession>A0A073ISQ4</accession>
<dbReference type="SFLD" id="SFLDG01081">
    <property type="entry name" value="cleavage_of_the_Ca-Cb_bond_in"/>
    <property type="match status" value="1"/>
</dbReference>
<proteinExistence type="predicted"/>
<dbReference type="InterPro" id="IPR007197">
    <property type="entry name" value="rSAM"/>
</dbReference>
<feature type="domain" description="Elp3/MiaA/NifB-like radical SAM core" evidence="8">
    <location>
        <begin position="86"/>
        <end position="306"/>
    </location>
</feature>
<organism evidence="10 11">
    <name type="scientific">Synergistes jonesii</name>
    <dbReference type="NCBI Taxonomy" id="2754"/>
    <lineage>
        <taxon>Bacteria</taxon>
        <taxon>Thermotogati</taxon>
        <taxon>Synergistota</taxon>
        <taxon>Synergistia</taxon>
        <taxon>Synergistales</taxon>
        <taxon>Synergistaceae</taxon>
        <taxon>Synergistes</taxon>
    </lineage>
</organism>
<dbReference type="Pfam" id="PF06968">
    <property type="entry name" value="BATS"/>
    <property type="match status" value="1"/>
</dbReference>
<dbReference type="GO" id="GO:0042364">
    <property type="term" value="P:water-soluble vitamin biosynthetic process"/>
    <property type="evidence" value="ECO:0007669"/>
    <property type="project" value="UniProtKB-ARBA"/>
</dbReference>
<evidence type="ECO:0000256" key="5">
    <source>
        <dbReference type="ARBA" id="ARBA00023004"/>
    </source>
</evidence>
<name>A0A073ISQ4_9BACT</name>
<dbReference type="RefSeq" id="WP_037974980.1">
    <property type="nucleotide sequence ID" value="NZ_JAWRIX010000018.1"/>
</dbReference>
<keyword evidence="3" id="KW-0949">S-adenosyl-L-methionine</keyword>
<evidence type="ECO:0000259" key="8">
    <source>
        <dbReference type="SMART" id="SM00729"/>
    </source>
</evidence>
<dbReference type="Gene3D" id="3.20.20.70">
    <property type="entry name" value="Aldolase class I"/>
    <property type="match status" value="1"/>
</dbReference>
<dbReference type="GO" id="GO:0044272">
    <property type="term" value="P:sulfur compound biosynthetic process"/>
    <property type="evidence" value="ECO:0007669"/>
    <property type="project" value="UniProtKB-ARBA"/>
</dbReference>
<dbReference type="SFLD" id="SFLDS00029">
    <property type="entry name" value="Radical_SAM"/>
    <property type="match status" value="1"/>
</dbReference>
<dbReference type="SFLD" id="SFLDG01060">
    <property type="entry name" value="BATS_domain_containing"/>
    <property type="match status" value="1"/>
</dbReference>
<evidence type="ECO:0000313" key="10">
    <source>
        <dbReference type="EMBL" id="KEJ92839.1"/>
    </source>
</evidence>
<dbReference type="PANTHER" id="PTHR43583">
    <property type="entry name" value="2-IMINOACETATE SYNTHASE"/>
    <property type="match status" value="1"/>
</dbReference>
<dbReference type="eggNOG" id="COG0502">
    <property type="taxonomic scope" value="Bacteria"/>
</dbReference>
<dbReference type="SMART" id="SM00876">
    <property type="entry name" value="BATS"/>
    <property type="match status" value="1"/>
</dbReference>
<comment type="caution">
    <text evidence="10">The sequence shown here is derived from an EMBL/GenBank/DDBJ whole genome shotgun (WGS) entry which is preliminary data.</text>
</comment>
<evidence type="ECO:0000256" key="2">
    <source>
        <dbReference type="ARBA" id="ARBA00022485"/>
    </source>
</evidence>
<feature type="domain" description="Biotin and thiamin synthesis-associated" evidence="9">
    <location>
        <begin position="276"/>
        <end position="386"/>
    </location>
</feature>
<dbReference type="InterPro" id="IPR058240">
    <property type="entry name" value="rSAM_sf"/>
</dbReference>
<dbReference type="PATRIC" id="fig|2754.20.peg.2611"/>
<dbReference type="Pfam" id="PF04055">
    <property type="entry name" value="Radical_SAM"/>
    <property type="match status" value="1"/>
</dbReference>
<keyword evidence="4" id="KW-0479">Metal-binding</keyword>
<keyword evidence="6" id="KW-0411">Iron-sulfur</keyword>
<dbReference type="GeneID" id="90983052"/>
<reference evidence="10 11" key="1">
    <citation type="submission" date="2014-04" db="EMBL/GenBank/DDBJ databases">
        <title>Draft Genome Sequence of Synergistes jonesii.</title>
        <authorList>
            <person name="Coil D.A."/>
            <person name="Eisen J.A."/>
            <person name="Holland-Moritz H.E."/>
        </authorList>
    </citation>
    <scope>NUCLEOTIDE SEQUENCE [LARGE SCALE GENOMIC DNA]</scope>
    <source>
        <strain evidence="10 11">78-1</strain>
    </source>
</reference>
<dbReference type="PANTHER" id="PTHR43583:SF2">
    <property type="entry name" value="THIAZOLE BIOSYNTHESIS PROTEIN"/>
    <property type="match status" value="1"/>
</dbReference>
<sequence>MYSKTEFQDSSFIDDTEILSSLEEAKRLAKDVGAVRALLDKARECRGLTHREAAVLLEITDPQLEHELYSLAKEIKERIYGRRIVLFAPLYVSNYCVNGCVYCGFHAGNSCMFRKKLTMEEIDRETEAILALGHKRIAMEAGEDPVNCPLDYILDCIHRVYAYRNDRGDSIRRINVNIAATTVEEYRRLKAAQIGTFILFQETFHRPTYAKMHPKGPKSNYDWHTTALHRAQEGGIDDVGTGVLYGLYDYKYETVAQLMLAESLEKICGVGPHTISVPRLREAEGVDMRQFPHIPTDEQFLRLIAVIRVATPYTGMIISTRETPETRKKELDLGISQVSAGSCTGIGGYHKEIGQPDTPDTAQFKVSDNRTPDEVLTWLCEDGYVPSYCTACYRQGRTGDRFMSLAKSGQIHNYCQPNALLTFKEYLIGYASDHLKEVGEKVIDKEVERIPNDKVKALTRERLGRLEAGASDLYF</sequence>
<dbReference type="Proteomes" id="UP000027665">
    <property type="component" value="Unassembled WGS sequence"/>
</dbReference>
<dbReference type="InterPro" id="IPR024007">
    <property type="entry name" value="FeFe-hyd_mat_HydG"/>
</dbReference>
<comment type="cofactor">
    <cofactor evidence="1">
        <name>[4Fe-4S] cluster</name>
        <dbReference type="ChEBI" id="CHEBI:49883"/>
    </cofactor>
</comment>
<dbReference type="GO" id="GO:0051539">
    <property type="term" value="F:4 iron, 4 sulfur cluster binding"/>
    <property type="evidence" value="ECO:0007669"/>
    <property type="project" value="UniProtKB-KW"/>
</dbReference>
<dbReference type="EMBL" id="JMKI01000015">
    <property type="protein sequence ID" value="KEJ92839.1"/>
    <property type="molecule type" value="Genomic_DNA"/>
</dbReference>
<evidence type="ECO:0000256" key="6">
    <source>
        <dbReference type="ARBA" id="ARBA00023014"/>
    </source>
</evidence>
<evidence type="ECO:0000259" key="9">
    <source>
        <dbReference type="SMART" id="SM00876"/>
    </source>
</evidence>
<keyword evidence="2" id="KW-0004">4Fe-4S</keyword>
<dbReference type="CDD" id="cd01335">
    <property type="entry name" value="Radical_SAM"/>
    <property type="match status" value="1"/>
</dbReference>
<dbReference type="OrthoDB" id="9801120at2"/>
<dbReference type="InterPro" id="IPR013785">
    <property type="entry name" value="Aldolase_TIM"/>
</dbReference>
<evidence type="ECO:0000256" key="1">
    <source>
        <dbReference type="ARBA" id="ARBA00001966"/>
    </source>
</evidence>
<dbReference type="GO" id="GO:0003824">
    <property type="term" value="F:catalytic activity"/>
    <property type="evidence" value="ECO:0007669"/>
    <property type="project" value="InterPro"/>
</dbReference>
<evidence type="ECO:0000256" key="7">
    <source>
        <dbReference type="ARBA" id="ARBA00034078"/>
    </source>
</evidence>
<dbReference type="InterPro" id="IPR010722">
    <property type="entry name" value="BATS_dom"/>
</dbReference>
<dbReference type="SFLD" id="SFLDF00319">
    <property type="entry name" value="Fe_hydrogenase_maturase_(HydG"/>
    <property type="match status" value="1"/>
</dbReference>
<comment type="cofactor">
    <cofactor evidence="7">
        <name>[2Fe-2S] cluster</name>
        <dbReference type="ChEBI" id="CHEBI:190135"/>
    </cofactor>
</comment>
<dbReference type="GO" id="GO:0046872">
    <property type="term" value="F:metal ion binding"/>
    <property type="evidence" value="ECO:0007669"/>
    <property type="project" value="UniProtKB-KW"/>
</dbReference>
<evidence type="ECO:0000256" key="4">
    <source>
        <dbReference type="ARBA" id="ARBA00022723"/>
    </source>
</evidence>
<dbReference type="NCBIfam" id="TIGR03955">
    <property type="entry name" value="rSAM_HydG"/>
    <property type="match status" value="1"/>
</dbReference>
<dbReference type="SMART" id="SM00729">
    <property type="entry name" value="Elp3"/>
    <property type="match status" value="1"/>
</dbReference>
<keyword evidence="11" id="KW-1185">Reference proteome</keyword>
<evidence type="ECO:0000256" key="3">
    <source>
        <dbReference type="ARBA" id="ARBA00022691"/>
    </source>
</evidence>
<dbReference type="InterPro" id="IPR034428">
    <property type="entry name" value="ThiH/NoCL/HydG-like"/>
</dbReference>
<protein>
    <submittedName>
        <fullName evidence="10">Thiamine biosynthesis protein ThiH</fullName>
    </submittedName>
</protein>
<evidence type="ECO:0000313" key="11">
    <source>
        <dbReference type="Proteomes" id="UP000027665"/>
    </source>
</evidence>
<dbReference type="SUPFAM" id="SSF102114">
    <property type="entry name" value="Radical SAM enzymes"/>
    <property type="match status" value="1"/>
</dbReference>
<gene>
    <name evidence="10" type="ORF">EH55_00635</name>
</gene>